<reference evidence="2 3" key="1">
    <citation type="submission" date="2013-04" db="EMBL/GenBank/DDBJ databases">
        <title>Hyphomonas sp. T24B3 Genome Sequencing.</title>
        <authorList>
            <person name="Lai Q."/>
            <person name="Shao Z."/>
        </authorList>
    </citation>
    <scope>NUCLEOTIDE SEQUENCE [LARGE SCALE GENOMIC DNA]</scope>
    <source>
        <strain evidence="2 3">T24B3</strain>
    </source>
</reference>
<feature type="chain" id="PRO_5032542692" description="Lipoprotein" evidence="1">
    <location>
        <begin position="29"/>
        <end position="74"/>
    </location>
</feature>
<gene>
    <name evidence="2" type="ORF">HY3_11640</name>
</gene>
<feature type="signal peptide" evidence="1">
    <location>
        <begin position="1"/>
        <end position="28"/>
    </location>
</feature>
<dbReference type="Pfam" id="PF13617">
    <property type="entry name" value="Lipoprotein_19"/>
    <property type="match status" value="1"/>
</dbReference>
<name>A0A8B2PLX0_9PROT</name>
<evidence type="ECO:0000313" key="2">
    <source>
        <dbReference type="EMBL" id="RAN33946.1"/>
    </source>
</evidence>
<dbReference type="Proteomes" id="UP000249123">
    <property type="component" value="Unassembled WGS sequence"/>
</dbReference>
<organism evidence="2 3">
    <name type="scientific">Hyphomonas pacifica</name>
    <dbReference type="NCBI Taxonomy" id="1280941"/>
    <lineage>
        <taxon>Bacteria</taxon>
        <taxon>Pseudomonadati</taxon>
        <taxon>Pseudomonadota</taxon>
        <taxon>Alphaproteobacteria</taxon>
        <taxon>Hyphomonadales</taxon>
        <taxon>Hyphomonadaceae</taxon>
        <taxon>Hyphomonas</taxon>
    </lineage>
</organism>
<evidence type="ECO:0000256" key="1">
    <source>
        <dbReference type="SAM" id="SignalP"/>
    </source>
</evidence>
<proteinExistence type="predicted"/>
<keyword evidence="3" id="KW-1185">Reference proteome</keyword>
<accession>A0A8B2PLX0</accession>
<dbReference type="AlphaFoldDB" id="A0A8B2PLX0"/>
<protein>
    <recommendedName>
        <fullName evidence="4">Lipoprotein</fullName>
    </recommendedName>
</protein>
<evidence type="ECO:0008006" key="4">
    <source>
        <dbReference type="Google" id="ProtNLM"/>
    </source>
</evidence>
<dbReference type="EMBL" id="AWFB01000015">
    <property type="protein sequence ID" value="RAN33946.1"/>
    <property type="molecule type" value="Genomic_DNA"/>
</dbReference>
<evidence type="ECO:0000313" key="3">
    <source>
        <dbReference type="Proteomes" id="UP000249123"/>
    </source>
</evidence>
<sequence length="74" mass="8261">MFTPNIEERIRMTLPKVLLIGAGLTAMAACTPTVRLEPSDKPIKIDLNVNITQEVRVILDKEVEDLIADNPDLF</sequence>
<comment type="caution">
    <text evidence="2">The sequence shown here is derived from an EMBL/GenBank/DDBJ whole genome shotgun (WGS) entry which is preliminary data.</text>
</comment>
<dbReference type="InterPro" id="IPR025985">
    <property type="entry name" value="YnbE"/>
</dbReference>
<keyword evidence="1" id="KW-0732">Signal</keyword>